<evidence type="ECO:0000256" key="3">
    <source>
        <dbReference type="ARBA" id="ARBA00023163"/>
    </source>
</evidence>
<proteinExistence type="predicted"/>
<dbReference type="GO" id="GO:0003700">
    <property type="term" value="F:DNA-binding transcription factor activity"/>
    <property type="evidence" value="ECO:0007669"/>
    <property type="project" value="InterPro"/>
</dbReference>
<keyword evidence="6" id="KW-1185">Reference proteome</keyword>
<dbReference type="AlphaFoldDB" id="A0A916TBV4"/>
<dbReference type="Proteomes" id="UP000623067">
    <property type="component" value="Unassembled WGS sequence"/>
</dbReference>
<reference evidence="5" key="1">
    <citation type="journal article" date="2014" name="Int. J. Syst. Evol. Microbiol.">
        <title>Complete genome sequence of Corynebacterium casei LMG S-19264T (=DSM 44701T), isolated from a smear-ripened cheese.</title>
        <authorList>
            <consortium name="US DOE Joint Genome Institute (JGI-PGF)"/>
            <person name="Walter F."/>
            <person name="Albersmeier A."/>
            <person name="Kalinowski J."/>
            <person name="Ruckert C."/>
        </authorList>
    </citation>
    <scope>NUCLEOTIDE SEQUENCE</scope>
    <source>
        <strain evidence="5">CGMCC 1.15330</strain>
    </source>
</reference>
<feature type="domain" description="HTH merR-type" evidence="4">
    <location>
        <begin position="1"/>
        <end position="73"/>
    </location>
</feature>
<evidence type="ECO:0000256" key="2">
    <source>
        <dbReference type="ARBA" id="ARBA00023125"/>
    </source>
</evidence>
<evidence type="ECO:0000259" key="4">
    <source>
        <dbReference type="PROSITE" id="PS50937"/>
    </source>
</evidence>
<dbReference type="InterPro" id="IPR009061">
    <property type="entry name" value="DNA-bd_dom_put_sf"/>
</dbReference>
<dbReference type="PANTHER" id="PTHR30204">
    <property type="entry name" value="REDOX-CYCLING DRUG-SENSING TRANSCRIPTIONAL ACTIVATOR SOXR"/>
    <property type="match status" value="1"/>
</dbReference>
<organism evidence="5 6">
    <name type="scientific">Sphingomonas metalli</name>
    <dbReference type="NCBI Taxonomy" id="1779358"/>
    <lineage>
        <taxon>Bacteria</taxon>
        <taxon>Pseudomonadati</taxon>
        <taxon>Pseudomonadota</taxon>
        <taxon>Alphaproteobacteria</taxon>
        <taxon>Sphingomonadales</taxon>
        <taxon>Sphingomonadaceae</taxon>
        <taxon>Sphingomonas</taxon>
    </lineage>
</organism>
<dbReference type="PANTHER" id="PTHR30204:SF94">
    <property type="entry name" value="HEAVY METAL-DEPENDENT TRANSCRIPTIONAL REGULATOR HI_0293-RELATED"/>
    <property type="match status" value="1"/>
</dbReference>
<dbReference type="Pfam" id="PF09278">
    <property type="entry name" value="MerR-DNA-bind"/>
    <property type="match status" value="1"/>
</dbReference>
<dbReference type="PRINTS" id="PR00040">
    <property type="entry name" value="HTHMERR"/>
</dbReference>
<dbReference type="RefSeq" id="WP_188660049.1">
    <property type="nucleotide sequence ID" value="NZ_BMIH01000004.1"/>
</dbReference>
<dbReference type="InterPro" id="IPR047057">
    <property type="entry name" value="MerR_fam"/>
</dbReference>
<evidence type="ECO:0000313" key="5">
    <source>
        <dbReference type="EMBL" id="GGB38019.1"/>
    </source>
</evidence>
<dbReference type="EMBL" id="BMIH01000004">
    <property type="protein sequence ID" value="GGB38019.1"/>
    <property type="molecule type" value="Genomic_DNA"/>
</dbReference>
<evidence type="ECO:0000313" key="6">
    <source>
        <dbReference type="Proteomes" id="UP000623067"/>
    </source>
</evidence>
<dbReference type="Pfam" id="PF00376">
    <property type="entry name" value="MerR"/>
    <property type="match status" value="1"/>
</dbReference>
<gene>
    <name evidence="5" type="ORF">GCM10011380_29260</name>
</gene>
<dbReference type="InterPro" id="IPR015358">
    <property type="entry name" value="Tscrpt_reg_MerR_DNA-bd"/>
</dbReference>
<dbReference type="InterPro" id="IPR000551">
    <property type="entry name" value="MerR-type_HTH_dom"/>
</dbReference>
<dbReference type="SUPFAM" id="SSF46955">
    <property type="entry name" value="Putative DNA-binding domain"/>
    <property type="match status" value="1"/>
</dbReference>
<name>A0A916TBV4_9SPHN</name>
<comment type="caution">
    <text evidence="5">The sequence shown here is derived from an EMBL/GenBank/DDBJ whole genome shotgun (WGS) entry which is preliminary data.</text>
</comment>
<keyword evidence="3" id="KW-0804">Transcription</keyword>
<dbReference type="SMART" id="SM00422">
    <property type="entry name" value="HTH_MERR"/>
    <property type="match status" value="1"/>
</dbReference>
<keyword evidence="2" id="KW-0238">DNA-binding</keyword>
<dbReference type="Gene3D" id="1.10.1660.10">
    <property type="match status" value="1"/>
</dbReference>
<reference evidence="5" key="2">
    <citation type="submission" date="2020-09" db="EMBL/GenBank/DDBJ databases">
        <authorList>
            <person name="Sun Q."/>
            <person name="Zhou Y."/>
        </authorList>
    </citation>
    <scope>NUCLEOTIDE SEQUENCE</scope>
    <source>
        <strain evidence="5">CGMCC 1.15330</strain>
    </source>
</reference>
<evidence type="ECO:0000256" key="1">
    <source>
        <dbReference type="ARBA" id="ARBA00023015"/>
    </source>
</evidence>
<dbReference type="CDD" id="cd04785">
    <property type="entry name" value="HTH_CadR-PbrR-like"/>
    <property type="match status" value="1"/>
</dbReference>
<protein>
    <submittedName>
        <fullName evidence="5">MerR family transcriptional regulator</fullName>
    </submittedName>
</protein>
<keyword evidence="1" id="KW-0805">Transcription regulation</keyword>
<dbReference type="PROSITE" id="PS50937">
    <property type="entry name" value="HTH_MERR_2"/>
    <property type="match status" value="1"/>
</dbReference>
<sequence>MTAPVMIGQLARATATKVTTIRFYESIGLLPAPPRTDSGRRTYDRSDVERLHFIRNGRRLGFSIDELRSLIDLQENPVRDCAAASVIAARHLAEVEEKLSQLAALRDELKVFAHSCNRSTAAECKIIQGIGGMRAQAN</sequence>
<dbReference type="GO" id="GO:0003677">
    <property type="term" value="F:DNA binding"/>
    <property type="evidence" value="ECO:0007669"/>
    <property type="project" value="UniProtKB-KW"/>
</dbReference>
<accession>A0A916TBV4</accession>